<dbReference type="AlphaFoldDB" id="A0A9N9CJW5"/>
<dbReference type="PANTHER" id="PTHR13748:SF31">
    <property type="entry name" value="ZINC-REGULATED GTPASE METALLOPROTEIN ACTIVATOR 1A-RELATED"/>
    <property type="match status" value="1"/>
</dbReference>
<dbReference type="Proteomes" id="UP000789342">
    <property type="component" value="Unassembled WGS sequence"/>
</dbReference>
<dbReference type="SUPFAM" id="SSF90002">
    <property type="entry name" value="Hypothetical protein YjiA, C-terminal domain"/>
    <property type="match status" value="1"/>
</dbReference>
<reference evidence="2" key="1">
    <citation type="submission" date="2021-06" db="EMBL/GenBank/DDBJ databases">
        <authorList>
            <person name="Kallberg Y."/>
            <person name="Tangrot J."/>
            <person name="Rosling A."/>
        </authorList>
    </citation>
    <scope>NUCLEOTIDE SEQUENCE</scope>
    <source>
        <strain evidence="2">CL551</strain>
    </source>
</reference>
<dbReference type="InterPro" id="IPR003495">
    <property type="entry name" value="CobW/HypB/UreG_nucleotide-bd"/>
</dbReference>
<dbReference type="Gene3D" id="3.30.1220.10">
    <property type="entry name" value="CobW-like, C-terminal domain"/>
    <property type="match status" value="1"/>
</dbReference>
<dbReference type="CDD" id="cd03112">
    <property type="entry name" value="CobW-like"/>
    <property type="match status" value="1"/>
</dbReference>
<feature type="domain" description="CobW/HypB/UreG nucleotide-binding" evidence="1">
    <location>
        <begin position="30"/>
        <end position="218"/>
    </location>
</feature>
<gene>
    <name evidence="2" type="ORF">AMORRO_LOCUS7927</name>
</gene>
<dbReference type="InterPro" id="IPR051316">
    <property type="entry name" value="Zinc-reg_GTPase_activator"/>
</dbReference>
<dbReference type="Gene3D" id="3.40.50.300">
    <property type="entry name" value="P-loop containing nucleotide triphosphate hydrolases"/>
    <property type="match status" value="1"/>
</dbReference>
<dbReference type="PANTHER" id="PTHR13748">
    <property type="entry name" value="COBW-RELATED"/>
    <property type="match status" value="1"/>
</dbReference>
<evidence type="ECO:0000313" key="2">
    <source>
        <dbReference type="EMBL" id="CAG8604447.1"/>
    </source>
</evidence>
<name>A0A9N9CJW5_9GLOM</name>
<dbReference type="InterPro" id="IPR027417">
    <property type="entry name" value="P-loop_NTPase"/>
</dbReference>
<feature type="non-terminal residue" evidence="2">
    <location>
        <position position="435"/>
    </location>
</feature>
<dbReference type="InterPro" id="IPR036627">
    <property type="entry name" value="CobW-likC_sf"/>
</dbReference>
<protein>
    <submittedName>
        <fullName evidence="2">1503_t:CDS:1</fullName>
    </submittedName>
</protein>
<dbReference type="Pfam" id="PF02492">
    <property type="entry name" value="cobW"/>
    <property type="match status" value="1"/>
</dbReference>
<evidence type="ECO:0000259" key="1">
    <source>
        <dbReference type="Pfam" id="PF02492"/>
    </source>
</evidence>
<keyword evidence="3" id="KW-1185">Reference proteome</keyword>
<sequence>MDDDSEIPELVIIPSSKETEVEKISNSKVPITIVTGFLGSGKTTLLNYILTENHGKRIAVILNEFGESSGIEKSLSIAQEGDLFEEWLELKNGCLCCSIKDNGVKAIENLMQKKGKFDYILLETTGLADPGPIVSIFWLDDDLGSDIYLDGVVTLVDAKYIQKYISEKKVDGSTTNEAIKQIAVADRIIINKIDLVDPSTVDRVQEQIRSINSTVNILRTEKSRVPLDFILDIHAFDFKQSVSSLFDSPSSPLNDKNHHIEETVKTICLTKFPTTSIDLKKIENWIQCLLWDKMIPVSDSNSIVANSTTTENDGITILRLKGILTSQNSGSRIIVQGVQELYDLQHSDNVATEVVKDKLDPFFELGNLEARAQWLTKNVFVYSPYDSQVIKQELSRLVKKEPIICRLRPWCDKHPIKFPSTASYEAHYNASHRYL</sequence>
<dbReference type="SUPFAM" id="SSF52540">
    <property type="entry name" value="P-loop containing nucleoside triphosphate hydrolases"/>
    <property type="match status" value="1"/>
</dbReference>
<dbReference type="OrthoDB" id="258627at2759"/>
<dbReference type="EMBL" id="CAJVPV010006400">
    <property type="protein sequence ID" value="CAG8604447.1"/>
    <property type="molecule type" value="Genomic_DNA"/>
</dbReference>
<evidence type="ECO:0000313" key="3">
    <source>
        <dbReference type="Proteomes" id="UP000789342"/>
    </source>
</evidence>
<organism evidence="2 3">
    <name type="scientific">Acaulospora morrowiae</name>
    <dbReference type="NCBI Taxonomy" id="94023"/>
    <lineage>
        <taxon>Eukaryota</taxon>
        <taxon>Fungi</taxon>
        <taxon>Fungi incertae sedis</taxon>
        <taxon>Mucoromycota</taxon>
        <taxon>Glomeromycotina</taxon>
        <taxon>Glomeromycetes</taxon>
        <taxon>Diversisporales</taxon>
        <taxon>Acaulosporaceae</taxon>
        <taxon>Acaulospora</taxon>
    </lineage>
</organism>
<proteinExistence type="predicted"/>
<comment type="caution">
    <text evidence="2">The sequence shown here is derived from an EMBL/GenBank/DDBJ whole genome shotgun (WGS) entry which is preliminary data.</text>
</comment>
<dbReference type="GO" id="GO:0005737">
    <property type="term" value="C:cytoplasm"/>
    <property type="evidence" value="ECO:0007669"/>
    <property type="project" value="TreeGrafter"/>
</dbReference>
<accession>A0A9N9CJW5</accession>